<dbReference type="EMBL" id="CADCVF010000053">
    <property type="protein sequence ID" value="CAA9461089.1"/>
    <property type="molecule type" value="Genomic_DNA"/>
</dbReference>
<accession>A0A6J4R4E1</accession>
<name>A0A6J4R4E1_9ACTN</name>
<dbReference type="AlphaFoldDB" id="A0A6J4R4E1"/>
<feature type="non-terminal residue" evidence="1">
    <location>
        <position position="1"/>
    </location>
</feature>
<sequence>WIRSYRSRRREATCWREERLSFLRMLLTWWCTVCS</sequence>
<protein>
    <submittedName>
        <fullName evidence="1">Uncharacterized protein</fullName>
    </submittedName>
</protein>
<reference evidence="1" key="1">
    <citation type="submission" date="2020-02" db="EMBL/GenBank/DDBJ databases">
        <authorList>
            <person name="Meier V. D."/>
        </authorList>
    </citation>
    <scope>NUCLEOTIDE SEQUENCE</scope>
    <source>
        <strain evidence="1">AVDCRST_MAG58</strain>
    </source>
</reference>
<proteinExistence type="predicted"/>
<gene>
    <name evidence="1" type="ORF">AVDCRST_MAG58-2588</name>
</gene>
<evidence type="ECO:0000313" key="1">
    <source>
        <dbReference type="EMBL" id="CAA9461089.1"/>
    </source>
</evidence>
<feature type="non-terminal residue" evidence="1">
    <location>
        <position position="35"/>
    </location>
</feature>
<organism evidence="1">
    <name type="scientific">uncultured Rubrobacteraceae bacterium</name>
    <dbReference type="NCBI Taxonomy" id="349277"/>
    <lineage>
        <taxon>Bacteria</taxon>
        <taxon>Bacillati</taxon>
        <taxon>Actinomycetota</taxon>
        <taxon>Rubrobacteria</taxon>
        <taxon>Rubrobacterales</taxon>
        <taxon>Rubrobacteraceae</taxon>
        <taxon>environmental samples</taxon>
    </lineage>
</organism>